<gene>
    <name evidence="1" type="ORF">CHR90_18525</name>
</gene>
<evidence type="ECO:0000313" key="2">
    <source>
        <dbReference type="Proteomes" id="UP000216361"/>
    </source>
</evidence>
<sequence length="111" mass="11898">MINDDQAGTRRGAAFRQGNTRIRGGLTGAEIGEQRLRGGIGPRRRHGIALAALDLSRYRAAGGFGEALRSIRRRQSNEVQALKLGIDIGSDDPTADGPAWDGEDVVAEFLL</sequence>
<proteinExistence type="predicted"/>
<evidence type="ECO:0000313" key="1">
    <source>
        <dbReference type="EMBL" id="OYQ16958.1"/>
    </source>
</evidence>
<comment type="caution">
    <text evidence="1">The sequence shown here is derived from an EMBL/GenBank/DDBJ whole genome shotgun (WGS) entry which is preliminary data.</text>
</comment>
<reference evidence="1 2" key="1">
    <citation type="submission" date="2017-07" db="EMBL/GenBank/DDBJ databases">
        <title>Elstera cyanobacteriorum sp. nov., a novel bacterium isolated from cyanobacterial aggregates in a eutrophic lake.</title>
        <authorList>
            <person name="Cai H."/>
        </authorList>
    </citation>
    <scope>NUCLEOTIDE SEQUENCE [LARGE SCALE GENOMIC DNA]</scope>
    <source>
        <strain evidence="1 2">TH019</strain>
    </source>
</reference>
<protein>
    <submittedName>
        <fullName evidence="1">Uncharacterized protein</fullName>
    </submittedName>
</protein>
<dbReference type="Proteomes" id="UP000216361">
    <property type="component" value="Unassembled WGS sequence"/>
</dbReference>
<dbReference type="AlphaFoldDB" id="A0A255XJ49"/>
<organism evidence="1 2">
    <name type="scientific">Elstera cyanobacteriorum</name>
    <dbReference type="NCBI Taxonomy" id="2022747"/>
    <lineage>
        <taxon>Bacteria</taxon>
        <taxon>Pseudomonadati</taxon>
        <taxon>Pseudomonadota</taxon>
        <taxon>Alphaproteobacteria</taxon>
        <taxon>Rhodospirillales</taxon>
        <taxon>Rhodospirillaceae</taxon>
        <taxon>Elstera</taxon>
    </lineage>
</organism>
<dbReference type="EMBL" id="NOXS01000035">
    <property type="protein sequence ID" value="OYQ16958.1"/>
    <property type="molecule type" value="Genomic_DNA"/>
</dbReference>
<keyword evidence="2" id="KW-1185">Reference proteome</keyword>
<accession>A0A255XJ49</accession>
<name>A0A255XJ49_9PROT</name>